<evidence type="ECO:0000256" key="3">
    <source>
        <dbReference type="SAM" id="Phobius"/>
    </source>
</evidence>
<dbReference type="Pfam" id="PF02010">
    <property type="entry name" value="REJ"/>
    <property type="match status" value="1"/>
</dbReference>
<evidence type="ECO:0000313" key="6">
    <source>
        <dbReference type="Proteomes" id="UP000001876"/>
    </source>
</evidence>
<dbReference type="KEGG" id="mpp:MICPUCDRAFT_49135"/>
<name>C1N8E7_MICPC</name>
<dbReference type="eggNOG" id="KOG1426">
    <property type="taxonomic scope" value="Eukaryota"/>
</dbReference>
<dbReference type="Pfam" id="PF13540">
    <property type="entry name" value="RCC1_2"/>
    <property type="match status" value="2"/>
</dbReference>
<dbReference type="PANTHER" id="PTHR45982">
    <property type="entry name" value="REGULATOR OF CHROMOSOME CONDENSATION"/>
    <property type="match status" value="1"/>
</dbReference>
<evidence type="ECO:0000313" key="5">
    <source>
        <dbReference type="EMBL" id="EEH51876.1"/>
    </source>
</evidence>
<sequence>MESMDVIRLDWKSPPLDAQQLRWFFGNSTREYNEGGYYAVSSAFNFYEKNGTTHFVYRLGAASGGYKPKDRVYDTREYDGTYHARTTEAGEEWVRCSKRLPHRPWRGYNGRTIMLDPDDLERSWIDCGANRHGDDPFGFEGRVAEREDAATAPPGTVVQTSDDVWRVAGADAYERSPAEAKAEEKVGVSGLPLSPATRDAITGRYSPAQRCFRGESVTVGGSPHACDQAGYERSLPDGTVRRYVTPTWDNSNNWTHNMYEMSMIREGGPDAGGKLQFDTSPAYPNTLFIGGHTECKGFVYYGSTRSPDNFDHCANGVRYLTAWEYLWKNPEEVGSSLNPPALDASAAPTNESKKYILGRWREPQLPWSLPRNFQPKDFIGAGVTKANCTHSAMYAGIPNRYSTEGRDELKRRKKLCDAHKFGAGVVWDPPTITSEACVGDATLLGNDITDSKPFEPYVVSSYVYPRTHVPVYQDSDVGLPKLVPAYVETTTKRRLDWDVGRYVTWHENITYNGGTTTIDWNAYYAPAAEDVVVGNLWHIGEEFRFPDADGEGGDTQPLNAEDVPAGGFPVKGSSLYMNREGKLVLVAVDRGKTPTVKTCTSSMKIEVDAWTLVTVSVDETKATLRVGEREACSVTLPHGPYALSDGCVPTPVYSQCRTDDCAGVGDHSRKHAAPHAPASVRAEMFDFTIAIGDRYVKNVAGASAARVAFTPPHPDAWKKRCRPDCPDPNVFFNHVPIPQGRWTRVEEPRSLKLYGCRGGTCEDPNHCCRAEGKNCYETRYEWSEHCGHSSAKGCGYRGSCRTELTKAMGDDEANTGEGGTWRSSFKVNARGDVSFMMDKVYFLNGKGEVEELESSFWTLRGAKSTCDMTGLCGDDFANASLHGIFEKRDDGVAHWRKQTKRAKENSKESDMYHSALGQLVKTGDHEDILVIKDIKIFTWHPEKKTMEGGWSTQGMNIRDELHDGKKMEVILSGRSITHYNPNFGTDTDVYGWAQRRMLDSENYVQRDYMPLGESAHPSPYICATWRSLFSPDGGYTYYGVLVSGYDPKSEPISRCHFGRKEGVQGKNALGRQFVLGIRRLVTDECKPLISRNTDVGFASYVGTTRGSNTKFRGGISNANGDFLFSGTLGAPELLGTNASHARIDLTSEATGCAANADATMPFKFNETAGGKCMSQVVTFQGKGCFAASSQDDSCGALAKSTFLGSGGAGDMARAIVEGSVVVVGPPGVGVMKLNEHANVTIWNACAQCEKSERTCDILCSTTREPGAQNTSFDNIRVDVGPQGSVVAVLRGNVVIVLDAATGTEMYRNDIAAGRDVDRGIVVSDVAVSDAKHIRKVFVGGYKKSIPVDVGGCPTCLPGVQYVDVAFVRAYDADTGALSFKTWDYEGSDMGKFDAAHTRIKRMIVDKSGRLFVGADVSGYKKTAPKWDYPTNDNFFRYDGGPNGTVKAALAYQSRPRATVKQPDSHASVDGSAEFGPDSAAYVALIDPFTGLVARGQHLFSRSSKKCYPRGRKNICQSAIGHVTLEAIDVDAKGNIIIAGQISGIIKNRDYNTVNNVRIARQPGIPPEAEPYFAIFDANLIQRLKWSTLSQKTSWKPGGQGSAAVIVGGSYCPDNTRNFGSCTSAVLLTGVVTRNMGQFYTMANALQVMGEGTKKGSARGCLRNGYRYKSGAEYRADLERTDCHKTDAYAALIQGPPQIGDFSVCNPLDFREPPVDLLWARFVNAKKSIDLKFDANSDRGETGELTLGGIFPCSELINVNASANLGEGCLAYFLDKRTVRISLGDGHEATEASDGIADGSVITIRGGVIYSDKFRDRGRSTTASIQVTRHPGEKVAVHARVKCFNEFINIDWGCFVPTIDCTASESTGDLGGNLTFKWSLERTPITGRGADAKEDALRSYLGNLTSTSRSISIPSSIYVPLLGSRRDTLHMFTFSVIVSNKKGHVYTGEMTDVNAQRKEASAALTNTESGFVIEWAKMNQIPPGRVYSMHRGLAGVKAAWRDCGLESRNAETERTFSWKVTPMLDDRSEIETERVAGWPTPTGIHPEVTYQETKLVELFAMQKTSFFSWHRNMMFAGRKYVIECGVTAFWNGAHSNNTGGNSECPAGWTRVNQRDRTTRSGCEITKTLRWTTRTKYGKIKSIAFGGNGGEYAEYAKAIAPGEPLDPFVNDQKWNKPSLLFNEVLPRRQVRHDEKNEVHAVADQRIDPDWRTDVEVMNHQWYCTNYVSDREDCGLAGLSVDLGGDVKLVQGRNYDRNLREQDKFWPPPAKSLDVDELPEGTPLRLPANSMHEAKEYTFTLMSTKTKRDSFPDMTVLLTTYKTCPTATIEPIHGRVNTQFLFRIYGNGASVKGDVYFRWSLVDAHPLDAATLKKPETTNWLDKAYFSIAKNTMVPGREYVLKLFVTTDKNDPDTCIGEAERLLLTNTPPRAIDGITFDPPDGGIEFNTSYTIECGSWVDDGAEALEYRLAFWYDFDVYKPRWAWLTDRQKGMSTFRNVFVPHSPGSIDTKVRCVAYDADGAFGVSAGAVKVEENSNLGAALEGIFNVGNHMDNVHVFPAALRRLQQQDKARHKERARRSSAALLGESLPPRPDLEELSSSLKTALQGLKTLMSQTPFISISLRDAALELVDTYVATSELDDAHARSLPAADILEIIARTAHDWPDGVDDASEPPDENGELGDGTWSALMTAYGRSTARHGTDKVGVSTSRVLRGSAAADASNDEVCNAPLTKRVVTVDGKVSSEKLFARVTYSGTPSGYHEQLASGSWPSEIPKFNVTGRFRSSDEVFESVAVETPIPDAKPIVGGCAHFCVIANGDVVCWGQGEYGQLGTGSVSNVGNAPGEMGDKLKRVPLGSKATQLASGCQHTCALTDDGKVMCWGRNQYGQLGVGADVGEIGADFIEGNEITAVDLGTGMEAIQIVAGLEHTCALLSDRSVKCWGRNNKGQLGQEEPPSKNRGTSPMDMGDDLPPIKVMGKGSKGVVTRLFAGSEYTCAVIETDSGRGECTLDCDYITTEEAKCYVNRYPDLRRAFGHNIGAAKRHWNKHGKKEGRDKECDSHKKVKSSKAKFKCWGGNEVCRMNVWRDWSKNNKNYGDRPGSMGENLDFVHLTRPVKQLALSQRLTCAILESEANAGEDELVCWGEYAKRELPGRFGVINECRDGHYKQLPFGKTAYDLTSISDSGDRNATYPVQIDGGHTHICVTMSDGNVRCICDSQLNTATVMAYRQKGFKLYADFSDPIVCGYGDVSPRKKGEDWAEGSPPVVDLGGDVAFVVAGGTSNCAMLRSGVVKCWGQNFAGQLGVGDAVAVGNSSKNMGANLPAVSLPPGVPKKQGTKGFVQERRMVTPTNVKSDLCATFSAGAIPSAAFAKCPDSTSVENCGLPFVVSESVAFLSIVDDFSGQIDYLHSLRSSVTLRVDERYRTLVSVNEEEETDEEKSAVYCAVLHTVSAEGAGSAAEEDILWRDDDCVVTRAEGDASVYTCTCKKLGAVALALRPERAEDWKRAGSRGRSPSCFDGVLNGAETGVDCGGDRCSPCALAATATAQVAPSAAAKSEGTDFSGSTPTPTPTPTSSEVDDDATSVTTTYAITGMSAAKADAQLNFVENVLVKSRLSRGITFHALATTRVSAEKSADGASATLVLKFTGFVGKDPRGVKRFSQMSAGPRTMRATNAIMKKRGSLVVAANHRTDSVISWSDAHERALRGRIGGLIRRAKAAVAVGDGAARAKFARGIRYFKALLNGPSAAPPASLGAAKTKHATIRSLPIASTVATATVVAAVALFVVVARRRRRRGRGDAGGAEEEAAFVVDAPAEADYGSFA</sequence>
<gene>
    <name evidence="5" type="ORF">MICPUCDRAFT_49135</name>
</gene>
<dbReference type="OrthoDB" id="538768at2759"/>
<evidence type="ECO:0000259" key="4">
    <source>
        <dbReference type="Pfam" id="PF02010"/>
    </source>
</evidence>
<reference evidence="5 6" key="1">
    <citation type="journal article" date="2009" name="Science">
        <title>Green evolution and dynamic adaptations revealed by genomes of the marine picoeukaryotes Micromonas.</title>
        <authorList>
            <person name="Worden A.Z."/>
            <person name="Lee J.H."/>
            <person name="Mock T."/>
            <person name="Rouze P."/>
            <person name="Simmons M.P."/>
            <person name="Aerts A.L."/>
            <person name="Allen A.E."/>
            <person name="Cuvelier M.L."/>
            <person name="Derelle E."/>
            <person name="Everett M.V."/>
            <person name="Foulon E."/>
            <person name="Grimwood J."/>
            <person name="Gundlach H."/>
            <person name="Henrissat B."/>
            <person name="Napoli C."/>
            <person name="McDonald S.M."/>
            <person name="Parker M.S."/>
            <person name="Rombauts S."/>
            <person name="Salamov A."/>
            <person name="Von Dassow P."/>
            <person name="Badger J.H."/>
            <person name="Coutinho P.M."/>
            <person name="Demir E."/>
            <person name="Dubchak I."/>
            <person name="Gentemann C."/>
            <person name="Eikrem W."/>
            <person name="Gready J.E."/>
            <person name="John U."/>
            <person name="Lanier W."/>
            <person name="Lindquist E.A."/>
            <person name="Lucas S."/>
            <person name="Mayer K.F."/>
            <person name="Moreau H."/>
            <person name="Not F."/>
            <person name="Otillar R."/>
            <person name="Panaud O."/>
            <person name="Pangilinan J."/>
            <person name="Paulsen I."/>
            <person name="Piegu B."/>
            <person name="Poliakov A."/>
            <person name="Robbens S."/>
            <person name="Schmutz J."/>
            <person name="Toulza E."/>
            <person name="Wyss T."/>
            <person name="Zelensky A."/>
            <person name="Zhou K."/>
            <person name="Armbrust E.V."/>
            <person name="Bhattacharya D."/>
            <person name="Goodenough U.W."/>
            <person name="Van de Peer Y."/>
            <person name="Grigoriev I.V."/>
        </authorList>
    </citation>
    <scope>NUCLEOTIDE SEQUENCE [LARGE SCALE GENOMIC DNA]</scope>
    <source>
        <strain evidence="5 6">CCMP1545</strain>
    </source>
</reference>
<protein>
    <recommendedName>
        <fullName evidence="4">PKD/REJ-like domain-containing protein</fullName>
    </recommendedName>
</protein>
<organism evidence="6">
    <name type="scientific">Micromonas pusilla (strain CCMP1545)</name>
    <name type="common">Picoplanktonic green alga</name>
    <dbReference type="NCBI Taxonomy" id="564608"/>
    <lineage>
        <taxon>Eukaryota</taxon>
        <taxon>Viridiplantae</taxon>
        <taxon>Chlorophyta</taxon>
        <taxon>Mamiellophyceae</taxon>
        <taxon>Mamiellales</taxon>
        <taxon>Mamiellaceae</taxon>
        <taxon>Micromonas</taxon>
    </lineage>
</organism>
<dbReference type="GO" id="GO:0005085">
    <property type="term" value="F:guanyl-nucleotide exchange factor activity"/>
    <property type="evidence" value="ECO:0007669"/>
    <property type="project" value="TreeGrafter"/>
</dbReference>
<feature type="region of interest" description="Disordered" evidence="2">
    <location>
        <begin position="3545"/>
        <end position="3573"/>
    </location>
</feature>
<dbReference type="EMBL" id="GG663750">
    <property type="protein sequence ID" value="EEH51876.1"/>
    <property type="molecule type" value="Genomic_DNA"/>
</dbReference>
<dbReference type="GeneID" id="9689695"/>
<keyword evidence="6" id="KW-1185">Reference proteome</keyword>
<dbReference type="PROSITE" id="PS50012">
    <property type="entry name" value="RCC1_3"/>
    <property type="match status" value="3"/>
</dbReference>
<keyword evidence="3" id="KW-0472">Membrane</keyword>
<keyword evidence="3" id="KW-0812">Transmembrane</keyword>
<dbReference type="RefSeq" id="XP_003064254.1">
    <property type="nucleotide sequence ID" value="XM_003064208.1"/>
</dbReference>
<feature type="repeat" description="RCC1" evidence="1">
    <location>
        <begin position="2871"/>
        <end position="2930"/>
    </location>
</feature>
<feature type="region of interest" description="Disordered" evidence="2">
    <location>
        <begin position="2939"/>
        <end position="2964"/>
    </location>
</feature>
<feature type="repeat" description="RCC1" evidence="1">
    <location>
        <begin position="2931"/>
        <end position="2995"/>
    </location>
</feature>
<dbReference type="GO" id="GO:0005737">
    <property type="term" value="C:cytoplasm"/>
    <property type="evidence" value="ECO:0007669"/>
    <property type="project" value="TreeGrafter"/>
</dbReference>
<dbReference type="STRING" id="564608.C1N8E7"/>
<dbReference type="Proteomes" id="UP000001876">
    <property type="component" value="Unassembled WGS sequence"/>
</dbReference>
<dbReference type="SUPFAM" id="SSF50985">
    <property type="entry name" value="RCC1/BLIP-II"/>
    <property type="match status" value="2"/>
</dbReference>
<dbReference type="SUPFAM" id="SSF50998">
    <property type="entry name" value="Quinoprotein alcohol dehydrogenase-like"/>
    <property type="match status" value="1"/>
</dbReference>
<dbReference type="Gene3D" id="2.130.10.30">
    <property type="entry name" value="Regulator of chromosome condensation 1/beta-lactamase-inhibitor protein II"/>
    <property type="match status" value="2"/>
</dbReference>
<dbReference type="PANTHER" id="PTHR45982:SF1">
    <property type="entry name" value="REGULATOR OF CHROMOSOME CONDENSATION"/>
    <property type="match status" value="1"/>
</dbReference>
<feature type="domain" description="PKD/REJ-like" evidence="4">
    <location>
        <begin position="2194"/>
        <end position="2529"/>
    </location>
</feature>
<feature type="region of interest" description="Disordered" evidence="2">
    <location>
        <begin position="2565"/>
        <end position="2592"/>
    </location>
</feature>
<evidence type="ECO:0000256" key="2">
    <source>
        <dbReference type="SAM" id="MobiDB-lite"/>
    </source>
</evidence>
<evidence type="ECO:0000256" key="1">
    <source>
        <dbReference type="PROSITE-ProRule" id="PRU00235"/>
    </source>
</evidence>
<feature type="transmembrane region" description="Helical" evidence="3">
    <location>
        <begin position="3758"/>
        <end position="3779"/>
    </location>
</feature>
<dbReference type="InterPro" id="IPR011047">
    <property type="entry name" value="Quinoprotein_ADH-like_sf"/>
</dbReference>
<dbReference type="InterPro" id="IPR009091">
    <property type="entry name" value="RCC1/BLIP-II"/>
</dbReference>
<dbReference type="InterPro" id="IPR051553">
    <property type="entry name" value="Ran_GTPase-activating"/>
</dbReference>
<dbReference type="InterPro" id="IPR002859">
    <property type="entry name" value="PKD/REJ-like"/>
</dbReference>
<accession>C1N8E7</accession>
<proteinExistence type="predicted"/>
<dbReference type="InterPro" id="IPR000408">
    <property type="entry name" value="Reg_chr_condens"/>
</dbReference>
<keyword evidence="3" id="KW-1133">Transmembrane helix</keyword>
<feature type="repeat" description="RCC1" evidence="1">
    <location>
        <begin position="2813"/>
        <end position="2870"/>
    </location>
</feature>